<sequence length="139" mass="15715">MNKIIRVSLMVSLLTGCASKPQEEPALHHAWLELVAGKIEKNGGKVICANPLYQKCMNISEGACTVEISPASNYCASDSIKRYGTLSEENIEDYFVNYQSCMIFEHARLYDLDWMVPIRCMSEDANDHFDSRALQILFD</sequence>
<dbReference type="Proteomes" id="UP000033633">
    <property type="component" value="Unassembled WGS sequence"/>
</dbReference>
<dbReference type="PATRIC" id="fig|265726.11.peg.1468"/>
<protein>
    <recommendedName>
        <fullName evidence="3">Lipoprotein</fullName>
    </recommendedName>
</protein>
<dbReference type="AlphaFoldDB" id="A0A0F5V9J2"/>
<organism evidence="1 2">
    <name type="scientific">Photobacterium halotolerans</name>
    <dbReference type="NCBI Taxonomy" id="265726"/>
    <lineage>
        <taxon>Bacteria</taxon>
        <taxon>Pseudomonadati</taxon>
        <taxon>Pseudomonadota</taxon>
        <taxon>Gammaproteobacteria</taxon>
        <taxon>Vibrionales</taxon>
        <taxon>Vibrionaceae</taxon>
        <taxon>Photobacterium</taxon>
    </lineage>
</organism>
<dbReference type="RefSeq" id="WP_046221630.1">
    <property type="nucleotide sequence ID" value="NZ_JWYV01000015.1"/>
</dbReference>
<gene>
    <name evidence="1" type="ORF">KY46_16060</name>
</gene>
<reference evidence="1 2" key="1">
    <citation type="submission" date="2014-12" db="EMBL/GenBank/DDBJ databases">
        <title>Mercury Reductase activity and rhizosphere competence traits in the genome of root associated Photobacterium halotolerans MELD1.</title>
        <authorList>
            <person name="Mathew D.C."/>
            <person name="Huang C.-C."/>
        </authorList>
    </citation>
    <scope>NUCLEOTIDE SEQUENCE [LARGE SCALE GENOMIC DNA]</scope>
    <source>
        <strain evidence="1 2">MELD1</strain>
    </source>
</reference>
<comment type="caution">
    <text evidence="1">The sequence shown here is derived from an EMBL/GenBank/DDBJ whole genome shotgun (WGS) entry which is preliminary data.</text>
</comment>
<dbReference type="OrthoDB" id="9863808at2"/>
<accession>A0A0F5V9J2</accession>
<dbReference type="STRING" id="265726.KY46_16060"/>
<evidence type="ECO:0008006" key="3">
    <source>
        <dbReference type="Google" id="ProtNLM"/>
    </source>
</evidence>
<evidence type="ECO:0000313" key="1">
    <source>
        <dbReference type="EMBL" id="KKC98845.1"/>
    </source>
</evidence>
<dbReference type="EMBL" id="JWYV01000015">
    <property type="protein sequence ID" value="KKC98845.1"/>
    <property type="molecule type" value="Genomic_DNA"/>
</dbReference>
<evidence type="ECO:0000313" key="2">
    <source>
        <dbReference type="Proteomes" id="UP000033633"/>
    </source>
</evidence>
<proteinExistence type="predicted"/>
<dbReference type="PROSITE" id="PS51257">
    <property type="entry name" value="PROKAR_LIPOPROTEIN"/>
    <property type="match status" value="1"/>
</dbReference>
<name>A0A0F5V9J2_9GAMM</name>
<keyword evidence="2" id="KW-1185">Reference proteome</keyword>